<dbReference type="Proteomes" id="UP001054945">
    <property type="component" value="Unassembled WGS sequence"/>
</dbReference>
<name>A0AAV4MSH2_CAEEX</name>
<sequence>MTHDMMGRGEKFHLFPTPAFISHVTICHTAHVHQPRGIFCNSWHLQLKQQICSSVHHGLAKLQLQYITNERNIFLKNPGGRPKVNLLVCVLYLSDLKPKTPSQPTFITLYQPKTPLYLKAPRQLAPTTVTYDTKAYIVL</sequence>
<evidence type="ECO:0000313" key="1">
    <source>
        <dbReference type="EMBL" id="GIX74397.1"/>
    </source>
</evidence>
<dbReference type="EMBL" id="BPLR01020065">
    <property type="protein sequence ID" value="GIX74397.1"/>
    <property type="molecule type" value="Genomic_DNA"/>
</dbReference>
<organism evidence="1 2">
    <name type="scientific">Caerostris extrusa</name>
    <name type="common">Bark spider</name>
    <name type="synonym">Caerostris bankana</name>
    <dbReference type="NCBI Taxonomy" id="172846"/>
    <lineage>
        <taxon>Eukaryota</taxon>
        <taxon>Metazoa</taxon>
        <taxon>Ecdysozoa</taxon>
        <taxon>Arthropoda</taxon>
        <taxon>Chelicerata</taxon>
        <taxon>Arachnida</taxon>
        <taxon>Araneae</taxon>
        <taxon>Araneomorphae</taxon>
        <taxon>Entelegynae</taxon>
        <taxon>Araneoidea</taxon>
        <taxon>Araneidae</taxon>
        <taxon>Caerostris</taxon>
    </lineage>
</organism>
<reference evidence="1 2" key="1">
    <citation type="submission" date="2021-06" db="EMBL/GenBank/DDBJ databases">
        <title>Caerostris extrusa draft genome.</title>
        <authorList>
            <person name="Kono N."/>
            <person name="Arakawa K."/>
        </authorList>
    </citation>
    <scope>NUCLEOTIDE SEQUENCE [LARGE SCALE GENOMIC DNA]</scope>
</reference>
<accession>A0AAV4MSH2</accession>
<comment type="caution">
    <text evidence="1">The sequence shown here is derived from an EMBL/GenBank/DDBJ whole genome shotgun (WGS) entry which is preliminary data.</text>
</comment>
<keyword evidence="2" id="KW-1185">Reference proteome</keyword>
<protein>
    <submittedName>
        <fullName evidence="1">Uncharacterized protein</fullName>
    </submittedName>
</protein>
<gene>
    <name evidence="1" type="ORF">CEXT_453291</name>
</gene>
<evidence type="ECO:0000313" key="2">
    <source>
        <dbReference type="Proteomes" id="UP001054945"/>
    </source>
</evidence>
<proteinExistence type="predicted"/>
<dbReference type="AlphaFoldDB" id="A0AAV4MSH2"/>